<proteinExistence type="predicted"/>
<dbReference type="EMBL" id="VFMJ01000001">
    <property type="protein sequence ID" value="TQI85143.1"/>
    <property type="molecule type" value="Genomic_DNA"/>
</dbReference>
<dbReference type="AlphaFoldDB" id="A0A1C3HBL2"/>
<reference evidence="3 4" key="3">
    <citation type="submission" date="2019-07" db="EMBL/GenBank/DDBJ databases">
        <title>Investigation of anaerobic lignin degradation for improved lignocellulosic biofuels.</title>
        <authorList>
            <person name="Deangelis K.PhD."/>
        </authorList>
    </citation>
    <scope>NUCLEOTIDE SEQUENCE [LARGE SCALE GENOMIC DNA]</scope>
    <source>
        <strain evidence="3 4">106R</strain>
    </source>
</reference>
<dbReference type="GO" id="GO:0009289">
    <property type="term" value="C:pilus"/>
    <property type="evidence" value="ECO:0007669"/>
    <property type="project" value="InterPro"/>
</dbReference>
<feature type="domain" description="Fimbrial-type adhesion" evidence="1">
    <location>
        <begin position="200"/>
        <end position="329"/>
    </location>
</feature>
<dbReference type="Pfam" id="PF00419">
    <property type="entry name" value="Fimbrial"/>
    <property type="match status" value="1"/>
</dbReference>
<evidence type="ECO:0000259" key="1">
    <source>
        <dbReference type="Pfam" id="PF00419"/>
    </source>
</evidence>
<evidence type="ECO:0000313" key="2">
    <source>
        <dbReference type="EMBL" id="SAY42406.1"/>
    </source>
</evidence>
<dbReference type="InterPro" id="IPR008966">
    <property type="entry name" value="Adhesion_dom_sf"/>
</dbReference>
<dbReference type="Gene3D" id="2.60.40.1090">
    <property type="entry name" value="Fimbrial-type adhesion domain"/>
    <property type="match status" value="2"/>
</dbReference>
<dbReference type="InterPro" id="IPR000259">
    <property type="entry name" value="Adhesion_dom_fimbrial"/>
</dbReference>
<organism evidence="2">
    <name type="scientific">Serratia marcescens</name>
    <dbReference type="NCBI Taxonomy" id="615"/>
    <lineage>
        <taxon>Bacteria</taxon>
        <taxon>Pseudomonadati</taxon>
        <taxon>Pseudomonadota</taxon>
        <taxon>Gammaproteobacteria</taxon>
        <taxon>Enterobacterales</taxon>
        <taxon>Yersiniaceae</taxon>
        <taxon>Serratia</taxon>
    </lineage>
</organism>
<reference evidence="2" key="1">
    <citation type="submission" date="2016-05" db="EMBL/GenBank/DDBJ databases">
        <authorList>
            <person name="Cock P.J.A."/>
            <person name="Cock P.J.A."/>
        </authorList>
    </citation>
    <scope>NUCLEOTIDE SEQUENCE</scope>
    <source>
        <strain evidence="2">PWN146_assembly</strain>
    </source>
</reference>
<accession>A0A1C3HBL2</accession>
<evidence type="ECO:0000313" key="3">
    <source>
        <dbReference type="EMBL" id="TQI85143.1"/>
    </source>
</evidence>
<sequence>MPHTIYIYWDIIVRKTALLFLRCCLALSFFMLLGNANAFTCRTSDGGLIPPGGSATPVDVRVRIGPQLSYGKNEIVNVSQVTCKNDVASWYDYLKTDSPALSMNSAIFGTIGSGTTINGSDYNSPVPSGISVLSLTNLQTQSVAIRVYIVLNRFPTPDIKVNKGDVIGQINFIQTNDQPGCPQCGVYRWRLIADNDAYFVTTSCTINNGQQINVDFGQIRQDFLTQSASDAQIKQDKALSYQCDDQSATQDILIRMVSDASGFSSDFIKTSNPNVGVAMVYNGAVVKPNNAFRTRIVNGLGNDTVTFVPVKNNVPYTSIATGPLSGSATLIFSAP</sequence>
<gene>
    <name evidence="3" type="ORF">FHU12_2688</name>
    <name evidence="2" type="ORF">PWN146_01084</name>
</gene>
<protein>
    <submittedName>
        <fullName evidence="2">FimH, mannose binding</fullName>
    </submittedName>
    <submittedName>
        <fullName evidence="3">Fimbrial protein</fullName>
    </submittedName>
</protein>
<name>A0A1C3HBL2_SERMA</name>
<dbReference type="EMBL" id="LT575490">
    <property type="protein sequence ID" value="SAY42406.1"/>
    <property type="molecule type" value="Genomic_DNA"/>
</dbReference>
<dbReference type="Proteomes" id="UP000320710">
    <property type="component" value="Unassembled WGS sequence"/>
</dbReference>
<dbReference type="GO" id="GO:0007155">
    <property type="term" value="P:cell adhesion"/>
    <property type="evidence" value="ECO:0007669"/>
    <property type="project" value="InterPro"/>
</dbReference>
<evidence type="ECO:0000313" key="4">
    <source>
        <dbReference type="Proteomes" id="UP000320710"/>
    </source>
</evidence>
<dbReference type="SUPFAM" id="SSF49401">
    <property type="entry name" value="Bacterial adhesins"/>
    <property type="match status" value="2"/>
</dbReference>
<reference evidence="3 4" key="2">
    <citation type="submission" date="2019-06" db="EMBL/GenBank/DDBJ databases">
        <authorList>
            <person name="Deangelis K."/>
            <person name="Huntemann M."/>
            <person name="Clum A."/>
            <person name="Pillay M."/>
            <person name="Palaniappan K."/>
            <person name="Varghese N."/>
            <person name="Mikhailova N."/>
            <person name="Stamatis D."/>
            <person name="Reddy T."/>
            <person name="Daum C."/>
            <person name="Shapiro N."/>
            <person name="Ivanova N."/>
            <person name="Kyrpides N."/>
            <person name="Woyke T."/>
        </authorList>
    </citation>
    <scope>NUCLEOTIDE SEQUENCE [LARGE SCALE GENOMIC DNA]</scope>
    <source>
        <strain evidence="3 4">106R</strain>
    </source>
</reference>
<dbReference type="InterPro" id="IPR036937">
    <property type="entry name" value="Adhesion_dom_fimbrial_sf"/>
</dbReference>